<dbReference type="SMART" id="SM00645">
    <property type="entry name" value="Pept_C1"/>
    <property type="match status" value="1"/>
</dbReference>
<proteinExistence type="inferred from homology"/>
<evidence type="ECO:0000259" key="9">
    <source>
        <dbReference type="SMART" id="SM00848"/>
    </source>
</evidence>
<dbReference type="InterPro" id="IPR013201">
    <property type="entry name" value="Prot_inhib_I29"/>
</dbReference>
<dbReference type="AlphaFoldDB" id="A0A2A4JAL6"/>
<dbReference type="SUPFAM" id="SSF54001">
    <property type="entry name" value="Cysteine proteinases"/>
    <property type="match status" value="1"/>
</dbReference>
<sequence length="334" mass="37474">MASIVVLLCVSWLGLAAAGTAPPYDLEDAEHHFETFIQNHGKVYTNEKEKQYRFQVFKNNLLHYNKLNAESDHAVFGITRFSDLTSFDFHARHGCYNPNLQNGHHCDVITDDDIKYNDAPESFDWRDKSVVTPVKDQGDCGSCYAFSAIANVESLYGIKHKDTLDLSVQQVIDCSTENHGCHGGVMSKVFRYLLDNGGSEPNTDYPYEGKQGDCRFDQEKVKVKLSNCHTYSLESQEKVKQLLYHNGPIVIGIKGYGVMFYTGGIISDKHCDVGELDHGVLLVGYGSENGSDYWIVKNSWGTRYGEKGYFRMQRREGGFACGMMNEAMTSSVVA</sequence>
<keyword evidence="3" id="KW-0378">Hydrolase</keyword>
<evidence type="ECO:0000259" key="8">
    <source>
        <dbReference type="SMART" id="SM00645"/>
    </source>
</evidence>
<feature type="domain" description="Cathepsin propeptide inhibitor" evidence="9">
    <location>
        <begin position="33"/>
        <end position="89"/>
    </location>
</feature>
<dbReference type="InterPro" id="IPR013128">
    <property type="entry name" value="Peptidase_C1A"/>
</dbReference>
<evidence type="ECO:0000256" key="2">
    <source>
        <dbReference type="ARBA" id="ARBA00022670"/>
    </source>
</evidence>
<evidence type="ECO:0000256" key="6">
    <source>
        <dbReference type="ARBA" id="ARBA00023157"/>
    </source>
</evidence>
<dbReference type="PROSITE" id="PS00639">
    <property type="entry name" value="THIOL_PROTEASE_HIS"/>
    <property type="match status" value="1"/>
</dbReference>
<reference evidence="10" key="1">
    <citation type="submission" date="2017-09" db="EMBL/GenBank/DDBJ databases">
        <title>Contemporary evolution of a Lepidopteran species, Heliothis virescens, in response to modern agricultural practices.</title>
        <authorList>
            <person name="Fritz M.L."/>
            <person name="Deyonke A.M."/>
            <person name="Papanicolaou A."/>
            <person name="Micinski S."/>
            <person name="Westbrook J."/>
            <person name="Gould F."/>
        </authorList>
    </citation>
    <scope>NUCLEOTIDE SEQUENCE [LARGE SCALE GENOMIC DNA]</scope>
    <source>
        <strain evidence="10">HvINT-</strain>
        <tissue evidence="10">Whole body</tissue>
    </source>
</reference>
<dbReference type="STRING" id="7102.A0A2A4JAL6"/>
<keyword evidence="7" id="KW-0732">Signal</keyword>
<organism evidence="10">
    <name type="scientific">Heliothis virescens</name>
    <name type="common">Tobacco budworm moth</name>
    <dbReference type="NCBI Taxonomy" id="7102"/>
    <lineage>
        <taxon>Eukaryota</taxon>
        <taxon>Metazoa</taxon>
        <taxon>Ecdysozoa</taxon>
        <taxon>Arthropoda</taxon>
        <taxon>Hexapoda</taxon>
        <taxon>Insecta</taxon>
        <taxon>Pterygota</taxon>
        <taxon>Neoptera</taxon>
        <taxon>Endopterygota</taxon>
        <taxon>Lepidoptera</taxon>
        <taxon>Glossata</taxon>
        <taxon>Ditrysia</taxon>
        <taxon>Noctuoidea</taxon>
        <taxon>Noctuidae</taxon>
        <taxon>Heliothinae</taxon>
        <taxon>Heliothis</taxon>
    </lineage>
</organism>
<dbReference type="InterPro" id="IPR039417">
    <property type="entry name" value="Peptidase_C1A_papain-like"/>
</dbReference>
<dbReference type="Gene3D" id="3.90.70.10">
    <property type="entry name" value="Cysteine proteinases"/>
    <property type="match status" value="1"/>
</dbReference>
<feature type="chain" id="PRO_5018557253" evidence="7">
    <location>
        <begin position="19"/>
        <end position="334"/>
    </location>
</feature>
<dbReference type="InterPro" id="IPR025660">
    <property type="entry name" value="Pept_his_AS"/>
</dbReference>
<evidence type="ECO:0000256" key="7">
    <source>
        <dbReference type="SAM" id="SignalP"/>
    </source>
</evidence>
<feature type="signal peptide" evidence="7">
    <location>
        <begin position="1"/>
        <end position="18"/>
    </location>
</feature>
<accession>A0A2A4JAL6</accession>
<dbReference type="InterPro" id="IPR000668">
    <property type="entry name" value="Peptidase_C1A_C"/>
</dbReference>
<comment type="caution">
    <text evidence="10">The sequence shown here is derived from an EMBL/GenBank/DDBJ whole genome shotgun (WGS) entry which is preliminary data.</text>
</comment>
<dbReference type="Pfam" id="PF08246">
    <property type="entry name" value="Inhibitor_I29"/>
    <property type="match status" value="1"/>
</dbReference>
<dbReference type="InterPro" id="IPR000169">
    <property type="entry name" value="Pept_cys_AS"/>
</dbReference>
<dbReference type="SMART" id="SM00848">
    <property type="entry name" value="Inhibitor_I29"/>
    <property type="match status" value="1"/>
</dbReference>
<evidence type="ECO:0000256" key="1">
    <source>
        <dbReference type="ARBA" id="ARBA00008455"/>
    </source>
</evidence>
<keyword evidence="2" id="KW-0645">Protease</keyword>
<protein>
    <submittedName>
        <fullName evidence="10">Uncharacterized protein</fullName>
    </submittedName>
</protein>
<evidence type="ECO:0000256" key="3">
    <source>
        <dbReference type="ARBA" id="ARBA00022801"/>
    </source>
</evidence>
<evidence type="ECO:0000256" key="5">
    <source>
        <dbReference type="ARBA" id="ARBA00023145"/>
    </source>
</evidence>
<keyword evidence="5" id="KW-0865">Zymogen</keyword>
<evidence type="ECO:0000313" key="10">
    <source>
        <dbReference type="EMBL" id="PCG68899.1"/>
    </source>
</evidence>
<dbReference type="InterPro" id="IPR038765">
    <property type="entry name" value="Papain-like_cys_pep_sf"/>
</dbReference>
<comment type="similarity">
    <text evidence="1">Belongs to the peptidase C1 family.</text>
</comment>
<evidence type="ECO:0000256" key="4">
    <source>
        <dbReference type="ARBA" id="ARBA00022807"/>
    </source>
</evidence>
<dbReference type="GO" id="GO:0008234">
    <property type="term" value="F:cysteine-type peptidase activity"/>
    <property type="evidence" value="ECO:0007669"/>
    <property type="project" value="UniProtKB-KW"/>
</dbReference>
<dbReference type="InterPro" id="IPR025661">
    <property type="entry name" value="Pept_asp_AS"/>
</dbReference>
<name>A0A2A4JAL6_HELVI</name>
<dbReference type="EMBL" id="NWSH01002213">
    <property type="protein sequence ID" value="PCG68899.1"/>
    <property type="molecule type" value="Genomic_DNA"/>
</dbReference>
<keyword evidence="6" id="KW-1015">Disulfide bond</keyword>
<gene>
    <name evidence="10" type="ORF">B5V51_4763</name>
</gene>
<dbReference type="GO" id="GO:0006508">
    <property type="term" value="P:proteolysis"/>
    <property type="evidence" value="ECO:0007669"/>
    <property type="project" value="UniProtKB-KW"/>
</dbReference>
<keyword evidence="4" id="KW-0788">Thiol protease</keyword>
<dbReference type="CDD" id="cd02248">
    <property type="entry name" value="Peptidase_C1A"/>
    <property type="match status" value="1"/>
</dbReference>
<dbReference type="FunFam" id="3.90.70.10:FF:000332">
    <property type="entry name" value="Cathepsin L1"/>
    <property type="match status" value="1"/>
</dbReference>
<dbReference type="Pfam" id="PF00112">
    <property type="entry name" value="Peptidase_C1"/>
    <property type="match status" value="1"/>
</dbReference>
<dbReference type="PANTHER" id="PTHR12411">
    <property type="entry name" value="CYSTEINE PROTEASE FAMILY C1-RELATED"/>
    <property type="match status" value="1"/>
</dbReference>
<dbReference type="PROSITE" id="PS00640">
    <property type="entry name" value="THIOL_PROTEASE_ASN"/>
    <property type="match status" value="1"/>
</dbReference>
<feature type="domain" description="Peptidase C1A papain C-terminal" evidence="8">
    <location>
        <begin position="119"/>
        <end position="331"/>
    </location>
</feature>
<dbReference type="PRINTS" id="PR00705">
    <property type="entry name" value="PAPAIN"/>
</dbReference>
<dbReference type="PROSITE" id="PS00139">
    <property type="entry name" value="THIOL_PROTEASE_CYS"/>
    <property type="match status" value="1"/>
</dbReference>